<dbReference type="GO" id="GO:0009401">
    <property type="term" value="P:phosphoenolpyruvate-dependent sugar phosphotransferase system"/>
    <property type="evidence" value="ECO:0007669"/>
    <property type="project" value="UniProtKB-KW"/>
</dbReference>
<evidence type="ECO:0000256" key="1">
    <source>
        <dbReference type="ARBA" id="ARBA00004496"/>
    </source>
</evidence>
<dbReference type="PANTHER" id="PTHR33705">
    <property type="entry name" value="PHOSPHOCARRIER PROTEIN HPR"/>
    <property type="match status" value="1"/>
</dbReference>
<keyword evidence="3" id="KW-0598">Phosphotransferase system</keyword>
<evidence type="ECO:0000256" key="3">
    <source>
        <dbReference type="ARBA" id="ARBA00022683"/>
    </source>
</evidence>
<accession>A0A4P8IE98</accession>
<dbReference type="KEGG" id="arf:AR1Y2_0600"/>
<dbReference type="RefSeq" id="WP_137327637.1">
    <property type="nucleotide sequence ID" value="NZ_CP040058.1"/>
</dbReference>
<dbReference type="PRINTS" id="PR00107">
    <property type="entry name" value="PHOSPHOCPHPR"/>
</dbReference>
<dbReference type="OrthoDB" id="9809047at2"/>
<dbReference type="NCBIfam" id="TIGR01003">
    <property type="entry name" value="PTS_HPr_family"/>
    <property type="match status" value="1"/>
</dbReference>
<name>A0A4P8IE98_9FIRM</name>
<dbReference type="Pfam" id="PF00381">
    <property type="entry name" value="PTS-HPr"/>
    <property type="match status" value="1"/>
</dbReference>
<proteinExistence type="predicted"/>
<comment type="subcellular location">
    <subcellularLocation>
        <location evidence="1">Cytoplasm</location>
    </subcellularLocation>
</comment>
<sequence>MQKRKIIIPNRSGIHIRTAAELANLCENFACKVKICWSGQEFDGRSIMELLHARIRQGDEIIVETDGEEEEKAADQIEECIGCWR</sequence>
<dbReference type="SUPFAM" id="SSF55594">
    <property type="entry name" value="HPr-like"/>
    <property type="match status" value="1"/>
</dbReference>
<keyword evidence="2" id="KW-0963">Cytoplasm</keyword>
<dbReference type="PANTHER" id="PTHR33705:SF2">
    <property type="entry name" value="PHOSPHOCARRIER PROTEIN NPR"/>
    <property type="match status" value="1"/>
</dbReference>
<evidence type="ECO:0000313" key="5">
    <source>
        <dbReference type="EMBL" id="QCP34054.1"/>
    </source>
</evidence>
<protein>
    <submittedName>
        <fullName evidence="5">Phosphocarrier protein of PTS system</fullName>
    </submittedName>
</protein>
<evidence type="ECO:0000256" key="2">
    <source>
        <dbReference type="ARBA" id="ARBA00022490"/>
    </source>
</evidence>
<dbReference type="InterPro" id="IPR035895">
    <property type="entry name" value="HPr-like_sf"/>
</dbReference>
<dbReference type="EMBL" id="CP040058">
    <property type="protein sequence ID" value="QCP34054.1"/>
    <property type="molecule type" value="Genomic_DNA"/>
</dbReference>
<dbReference type="AlphaFoldDB" id="A0A4P8IE98"/>
<reference evidence="5 6" key="1">
    <citation type="submission" date="2019-05" db="EMBL/GenBank/DDBJ databases">
        <title>Complete genome sequencing of Anaerostipes rhamnosivorans.</title>
        <authorList>
            <person name="Bui T.P.N."/>
            <person name="de Vos W.M."/>
        </authorList>
    </citation>
    <scope>NUCLEOTIDE SEQUENCE [LARGE SCALE GENOMIC DNA]</scope>
    <source>
        <strain evidence="5 6">1y2</strain>
    </source>
</reference>
<organism evidence="5 6">
    <name type="scientific">Anaerostipes rhamnosivorans</name>
    <dbReference type="NCBI Taxonomy" id="1229621"/>
    <lineage>
        <taxon>Bacteria</taxon>
        <taxon>Bacillati</taxon>
        <taxon>Bacillota</taxon>
        <taxon>Clostridia</taxon>
        <taxon>Lachnospirales</taxon>
        <taxon>Lachnospiraceae</taxon>
        <taxon>Anaerostipes</taxon>
    </lineage>
</organism>
<dbReference type="InterPro" id="IPR000032">
    <property type="entry name" value="HPr-like"/>
</dbReference>
<evidence type="ECO:0000259" key="4">
    <source>
        <dbReference type="PROSITE" id="PS51350"/>
    </source>
</evidence>
<dbReference type="Proteomes" id="UP000298653">
    <property type="component" value="Chromosome"/>
</dbReference>
<dbReference type="CDD" id="cd00367">
    <property type="entry name" value="PTS-HPr_like"/>
    <property type="match status" value="1"/>
</dbReference>
<dbReference type="GO" id="GO:0005737">
    <property type="term" value="C:cytoplasm"/>
    <property type="evidence" value="ECO:0007669"/>
    <property type="project" value="UniProtKB-SubCell"/>
</dbReference>
<feature type="domain" description="HPr" evidence="4">
    <location>
        <begin position="1"/>
        <end position="85"/>
    </location>
</feature>
<dbReference type="Gene3D" id="3.30.1340.10">
    <property type="entry name" value="HPr-like"/>
    <property type="match status" value="1"/>
</dbReference>
<gene>
    <name evidence="5" type="ORF">AR1Y2_0600</name>
</gene>
<keyword evidence="6" id="KW-1185">Reference proteome</keyword>
<dbReference type="InterPro" id="IPR050399">
    <property type="entry name" value="HPr"/>
</dbReference>
<evidence type="ECO:0000313" key="6">
    <source>
        <dbReference type="Proteomes" id="UP000298653"/>
    </source>
</evidence>
<dbReference type="PROSITE" id="PS51350">
    <property type="entry name" value="PTS_HPR_DOM"/>
    <property type="match status" value="1"/>
</dbReference>